<dbReference type="GO" id="GO:0052621">
    <property type="term" value="F:diguanylate cyclase activity"/>
    <property type="evidence" value="ECO:0007669"/>
    <property type="project" value="UniProtKB-EC"/>
</dbReference>
<dbReference type="STRING" id="1121015.GCA_000420545_00039"/>
<name>A0A091ANT8_9GAMM</name>
<evidence type="ECO:0000256" key="1">
    <source>
        <dbReference type="ARBA" id="ARBA00001946"/>
    </source>
</evidence>
<dbReference type="PROSITE" id="PS50887">
    <property type="entry name" value="GGDEF"/>
    <property type="match status" value="1"/>
</dbReference>
<protein>
    <recommendedName>
        <fullName evidence="2">diguanylate cyclase</fullName>
        <ecNumber evidence="2">2.7.7.65</ecNumber>
    </recommendedName>
</protein>
<dbReference type="PATRIC" id="fig|1121015.4.peg.2445"/>
<dbReference type="eggNOG" id="COG3706">
    <property type="taxonomic scope" value="Bacteria"/>
</dbReference>
<keyword evidence="4" id="KW-0812">Transmembrane</keyword>
<dbReference type="EC" id="2.7.7.65" evidence="2"/>
<dbReference type="PANTHER" id="PTHR45138:SF9">
    <property type="entry name" value="DIGUANYLATE CYCLASE DGCM-RELATED"/>
    <property type="match status" value="1"/>
</dbReference>
<dbReference type="InterPro" id="IPR029787">
    <property type="entry name" value="Nucleotide_cyclase"/>
</dbReference>
<gene>
    <name evidence="6" type="ORF">N789_03825</name>
</gene>
<dbReference type="SMART" id="SM00267">
    <property type="entry name" value="GGDEF"/>
    <property type="match status" value="1"/>
</dbReference>
<dbReference type="GO" id="GO:0005886">
    <property type="term" value="C:plasma membrane"/>
    <property type="evidence" value="ECO:0007669"/>
    <property type="project" value="TreeGrafter"/>
</dbReference>
<evidence type="ECO:0000256" key="3">
    <source>
        <dbReference type="ARBA" id="ARBA00034247"/>
    </source>
</evidence>
<proteinExistence type="predicted"/>
<dbReference type="AlphaFoldDB" id="A0A091ANT8"/>
<dbReference type="RefSeq" id="WP_022967713.1">
    <property type="nucleotide sequence ID" value="NZ_ATVD01000001.1"/>
</dbReference>
<dbReference type="CDD" id="cd01949">
    <property type="entry name" value="GGDEF"/>
    <property type="match status" value="1"/>
</dbReference>
<feature type="transmembrane region" description="Helical" evidence="4">
    <location>
        <begin position="101"/>
        <end position="125"/>
    </location>
</feature>
<dbReference type="OrthoDB" id="9803824at2"/>
<organism evidence="6 7">
    <name type="scientific">Arenimonas oryziterrae DSM 21050 = YC6267</name>
    <dbReference type="NCBI Taxonomy" id="1121015"/>
    <lineage>
        <taxon>Bacteria</taxon>
        <taxon>Pseudomonadati</taxon>
        <taxon>Pseudomonadota</taxon>
        <taxon>Gammaproteobacteria</taxon>
        <taxon>Lysobacterales</taxon>
        <taxon>Lysobacteraceae</taxon>
        <taxon>Arenimonas</taxon>
    </lineage>
</organism>
<feature type="transmembrane region" description="Helical" evidence="4">
    <location>
        <begin position="137"/>
        <end position="156"/>
    </location>
</feature>
<accession>A0A091ANT8</accession>
<comment type="cofactor">
    <cofactor evidence="1">
        <name>Mg(2+)</name>
        <dbReference type="ChEBI" id="CHEBI:18420"/>
    </cofactor>
</comment>
<evidence type="ECO:0000259" key="5">
    <source>
        <dbReference type="PROSITE" id="PS50887"/>
    </source>
</evidence>
<dbReference type="Gene3D" id="3.30.70.270">
    <property type="match status" value="1"/>
</dbReference>
<sequence>MRALVQRLRTDFQLTIITSFGGAALFGILPFAVYRFVSGNAVAGTLDLAIVISILAAVAHAWRNEDRRAASLFVAIVNTVGCLASATVLGPPGLYWMYPALLGNFLLLSRNVAVLVTAIAMLILTVQHRAYDSNMQLAMFLATAAVSGMVAFVFAYRTETQREQLELLATLDPLTGMQNRRAMERELQLAVEISKRDGSAFGLAMLDLDHFKRINDHYGHEAGDEVLVRFAGLIRDCTRKADRCFRFGGEEFVLLMPGTDAQALLAIDRHVRVRIADRLRCDDGPVTVSIGGAALRRGEDWQSWLARADAALYRSKSEGRNRTIVDEARWEPTA</sequence>
<dbReference type="Proteomes" id="UP000029385">
    <property type="component" value="Unassembled WGS sequence"/>
</dbReference>
<comment type="catalytic activity">
    <reaction evidence="3">
        <text>2 GTP = 3',3'-c-di-GMP + 2 diphosphate</text>
        <dbReference type="Rhea" id="RHEA:24898"/>
        <dbReference type="ChEBI" id="CHEBI:33019"/>
        <dbReference type="ChEBI" id="CHEBI:37565"/>
        <dbReference type="ChEBI" id="CHEBI:58805"/>
        <dbReference type="EC" id="2.7.7.65"/>
    </reaction>
</comment>
<reference evidence="6 7" key="1">
    <citation type="submission" date="2013-09" db="EMBL/GenBank/DDBJ databases">
        <title>Genome sequencing of Arenimonas oryziterrae.</title>
        <authorList>
            <person name="Chen F."/>
            <person name="Wang G."/>
        </authorList>
    </citation>
    <scope>NUCLEOTIDE SEQUENCE [LARGE SCALE GENOMIC DNA]</scope>
    <source>
        <strain evidence="6 7">YC6267</strain>
    </source>
</reference>
<dbReference type="Pfam" id="PF00990">
    <property type="entry name" value="GGDEF"/>
    <property type="match status" value="1"/>
</dbReference>
<evidence type="ECO:0000256" key="4">
    <source>
        <dbReference type="SAM" id="Phobius"/>
    </source>
</evidence>
<comment type="caution">
    <text evidence="6">The sequence shown here is derived from an EMBL/GenBank/DDBJ whole genome shotgun (WGS) entry which is preliminary data.</text>
</comment>
<keyword evidence="7" id="KW-1185">Reference proteome</keyword>
<feature type="transmembrane region" description="Helical" evidence="4">
    <location>
        <begin position="40"/>
        <end position="62"/>
    </location>
</feature>
<dbReference type="PANTHER" id="PTHR45138">
    <property type="entry name" value="REGULATORY COMPONENTS OF SENSORY TRANSDUCTION SYSTEM"/>
    <property type="match status" value="1"/>
</dbReference>
<dbReference type="InterPro" id="IPR043128">
    <property type="entry name" value="Rev_trsase/Diguanyl_cyclase"/>
</dbReference>
<dbReference type="InterPro" id="IPR050469">
    <property type="entry name" value="Diguanylate_Cyclase"/>
</dbReference>
<feature type="transmembrane region" description="Helical" evidence="4">
    <location>
        <begin position="12"/>
        <end position="34"/>
    </location>
</feature>
<dbReference type="GO" id="GO:0043709">
    <property type="term" value="P:cell adhesion involved in single-species biofilm formation"/>
    <property type="evidence" value="ECO:0007669"/>
    <property type="project" value="TreeGrafter"/>
</dbReference>
<dbReference type="EMBL" id="AVCI01000045">
    <property type="protein sequence ID" value="KFN41021.1"/>
    <property type="molecule type" value="Genomic_DNA"/>
</dbReference>
<evidence type="ECO:0000313" key="7">
    <source>
        <dbReference type="Proteomes" id="UP000029385"/>
    </source>
</evidence>
<keyword evidence="4" id="KW-0472">Membrane</keyword>
<dbReference type="GO" id="GO:1902201">
    <property type="term" value="P:negative regulation of bacterial-type flagellum-dependent cell motility"/>
    <property type="evidence" value="ECO:0007669"/>
    <property type="project" value="TreeGrafter"/>
</dbReference>
<feature type="domain" description="GGDEF" evidence="5">
    <location>
        <begin position="199"/>
        <end position="328"/>
    </location>
</feature>
<evidence type="ECO:0000313" key="6">
    <source>
        <dbReference type="EMBL" id="KFN41021.1"/>
    </source>
</evidence>
<dbReference type="InterPro" id="IPR000160">
    <property type="entry name" value="GGDEF_dom"/>
</dbReference>
<dbReference type="SUPFAM" id="SSF55073">
    <property type="entry name" value="Nucleotide cyclase"/>
    <property type="match status" value="1"/>
</dbReference>
<feature type="transmembrane region" description="Helical" evidence="4">
    <location>
        <begin position="69"/>
        <end position="89"/>
    </location>
</feature>
<evidence type="ECO:0000256" key="2">
    <source>
        <dbReference type="ARBA" id="ARBA00012528"/>
    </source>
</evidence>
<keyword evidence="4" id="KW-1133">Transmembrane helix</keyword>
<dbReference type="FunFam" id="3.30.70.270:FF:000001">
    <property type="entry name" value="Diguanylate cyclase domain protein"/>
    <property type="match status" value="1"/>
</dbReference>
<dbReference type="NCBIfam" id="TIGR00254">
    <property type="entry name" value="GGDEF"/>
    <property type="match status" value="1"/>
</dbReference>